<gene>
    <name evidence="6" type="ORF">ET475_11715</name>
</gene>
<dbReference type="PANTHER" id="PTHR24421">
    <property type="entry name" value="NITRATE/NITRITE SENSOR PROTEIN NARX-RELATED"/>
    <property type="match status" value="1"/>
</dbReference>
<feature type="transmembrane region" description="Helical" evidence="4">
    <location>
        <begin position="40"/>
        <end position="58"/>
    </location>
</feature>
<dbReference type="GO" id="GO:0005524">
    <property type="term" value="F:ATP binding"/>
    <property type="evidence" value="ECO:0007669"/>
    <property type="project" value="UniProtKB-KW"/>
</dbReference>
<evidence type="ECO:0000313" key="6">
    <source>
        <dbReference type="EMBL" id="QAY60591.1"/>
    </source>
</evidence>
<dbReference type="Proteomes" id="UP000293995">
    <property type="component" value="Chromosome"/>
</dbReference>
<protein>
    <submittedName>
        <fullName evidence="6">ATP-binding protein</fullName>
    </submittedName>
</protein>
<evidence type="ECO:0000256" key="3">
    <source>
        <dbReference type="ARBA" id="ARBA00023012"/>
    </source>
</evidence>
<dbReference type="Gene3D" id="3.30.565.10">
    <property type="entry name" value="Histidine kinase-like ATPase, C-terminal domain"/>
    <property type="match status" value="1"/>
</dbReference>
<evidence type="ECO:0000256" key="2">
    <source>
        <dbReference type="ARBA" id="ARBA00022777"/>
    </source>
</evidence>
<dbReference type="InterPro" id="IPR036890">
    <property type="entry name" value="HATPase_C_sf"/>
</dbReference>
<accession>A0A4V0YDG1</accession>
<dbReference type="AlphaFoldDB" id="A0A4V0YDG1"/>
<feature type="domain" description="Histidine kinase/HSP90-like ATPase" evidence="5">
    <location>
        <begin position="322"/>
        <end position="417"/>
    </location>
</feature>
<dbReference type="RefSeq" id="WP_129390305.1">
    <property type="nucleotide sequence ID" value="NZ_CP035494.1"/>
</dbReference>
<evidence type="ECO:0000256" key="1">
    <source>
        <dbReference type="ARBA" id="ARBA00022679"/>
    </source>
</evidence>
<keyword evidence="7" id="KW-1185">Reference proteome</keyword>
<feature type="transmembrane region" description="Helical" evidence="4">
    <location>
        <begin position="130"/>
        <end position="163"/>
    </location>
</feature>
<feature type="transmembrane region" description="Helical" evidence="4">
    <location>
        <begin position="70"/>
        <end position="90"/>
    </location>
</feature>
<dbReference type="GO" id="GO:0016301">
    <property type="term" value="F:kinase activity"/>
    <property type="evidence" value="ECO:0007669"/>
    <property type="project" value="UniProtKB-KW"/>
</dbReference>
<dbReference type="InterPro" id="IPR050482">
    <property type="entry name" value="Sensor_HK_TwoCompSys"/>
</dbReference>
<dbReference type="KEGG" id="mprt:ET475_11715"/>
<feature type="transmembrane region" description="Helical" evidence="4">
    <location>
        <begin position="175"/>
        <end position="200"/>
    </location>
</feature>
<dbReference type="EMBL" id="CP035494">
    <property type="protein sequence ID" value="QAY60591.1"/>
    <property type="molecule type" value="Genomic_DNA"/>
</dbReference>
<dbReference type="Pfam" id="PF02518">
    <property type="entry name" value="HATPase_c"/>
    <property type="match status" value="1"/>
</dbReference>
<sequence length="417" mass="43676">MPVTADTAQAALDAAWQRVPRSREAVARVGAFTRTRVERILSLVIAVGCAVLGAQGLLTALNTSSERPEWRSAMALTVFIPLGLMLLACVVGRFQRLLAAVFVVVYTAALVIWPVAAAGAPSSPEVEPWIFFLLNVATVASVLAFPLPWQVVCTAVIPVLWGLARLVQSGFDPRFAIPVVLDVSFALILGGILVALGWMLRSVATNVDTARAQAVASYAAAAAVDATEQERVAVGALMHDSVLAALLAVERAHTERERGLAVGMAREALTRLANAERDAGMGSEAPVDAETIAREIEVSTAELGHTLRVERTQIDGIRLPGVVARALALAAAQAIANAIQHADAAGLRVTVHGEHDPARVAVRVIDTGPGFDPDAVPADRLGIRASIHARVAAVGGRARVSSGADGTRVTLEWADTA</sequence>
<keyword evidence="2" id="KW-0418">Kinase</keyword>
<name>A0A4V0YDG1_9MICO</name>
<keyword evidence="4" id="KW-1133">Transmembrane helix</keyword>
<dbReference type="SUPFAM" id="SSF55874">
    <property type="entry name" value="ATPase domain of HSP90 chaperone/DNA topoisomerase II/histidine kinase"/>
    <property type="match status" value="1"/>
</dbReference>
<dbReference type="OrthoDB" id="144293at2"/>
<keyword evidence="4" id="KW-0472">Membrane</keyword>
<keyword evidence="1" id="KW-0808">Transferase</keyword>
<reference evidence="6 7" key="1">
    <citation type="submission" date="2019-01" db="EMBL/GenBank/DDBJ databases">
        <title>Genome sequencing of strain DFW100M-13.</title>
        <authorList>
            <person name="Heo J."/>
            <person name="Kim S.-J."/>
            <person name="Kim J.-S."/>
            <person name="Hong S.-B."/>
            <person name="Kwon S.-W."/>
        </authorList>
    </citation>
    <scope>NUCLEOTIDE SEQUENCE [LARGE SCALE GENOMIC DNA]</scope>
    <source>
        <strain evidence="6 7">DFW100M-13</strain>
    </source>
</reference>
<evidence type="ECO:0000256" key="4">
    <source>
        <dbReference type="SAM" id="Phobius"/>
    </source>
</evidence>
<proteinExistence type="predicted"/>
<keyword evidence="4" id="KW-0812">Transmembrane</keyword>
<keyword evidence="6" id="KW-0547">Nucleotide-binding</keyword>
<keyword evidence="6" id="KW-0067">ATP-binding</keyword>
<dbReference type="SMART" id="SM00387">
    <property type="entry name" value="HATPase_c"/>
    <property type="match status" value="1"/>
</dbReference>
<feature type="transmembrane region" description="Helical" evidence="4">
    <location>
        <begin position="97"/>
        <end position="118"/>
    </location>
</feature>
<dbReference type="GO" id="GO:0000160">
    <property type="term" value="P:phosphorelay signal transduction system"/>
    <property type="evidence" value="ECO:0007669"/>
    <property type="project" value="UniProtKB-KW"/>
</dbReference>
<evidence type="ECO:0000313" key="7">
    <source>
        <dbReference type="Proteomes" id="UP000293995"/>
    </source>
</evidence>
<evidence type="ECO:0000259" key="5">
    <source>
        <dbReference type="SMART" id="SM00387"/>
    </source>
</evidence>
<organism evidence="6 7">
    <name type="scientific">Microbacterium protaetiae</name>
    <dbReference type="NCBI Taxonomy" id="2509458"/>
    <lineage>
        <taxon>Bacteria</taxon>
        <taxon>Bacillati</taxon>
        <taxon>Actinomycetota</taxon>
        <taxon>Actinomycetes</taxon>
        <taxon>Micrococcales</taxon>
        <taxon>Microbacteriaceae</taxon>
        <taxon>Microbacterium</taxon>
    </lineage>
</organism>
<dbReference type="InterPro" id="IPR003594">
    <property type="entry name" value="HATPase_dom"/>
</dbReference>
<keyword evidence="3" id="KW-0902">Two-component regulatory system</keyword>